<reference evidence="11" key="1">
    <citation type="submission" date="2021-01" db="EMBL/GenBank/DDBJ databases">
        <authorList>
            <person name="Corre E."/>
            <person name="Pelletier E."/>
            <person name="Niang G."/>
            <person name="Scheremetjew M."/>
            <person name="Finn R."/>
            <person name="Kale V."/>
            <person name="Holt S."/>
            <person name="Cochrane G."/>
            <person name="Meng A."/>
            <person name="Brown T."/>
            <person name="Cohen L."/>
        </authorList>
    </citation>
    <scope>NUCLEOTIDE SEQUENCE</scope>
    <source>
        <strain evidence="11">CCMP2078</strain>
    </source>
</reference>
<feature type="cross-link" description="Glycyl lysine isopeptide (Lys-Gly) (interchain with G-Cter in SUMO2)" evidence="8">
    <location>
        <position position="237"/>
    </location>
</feature>
<evidence type="ECO:0000256" key="5">
    <source>
        <dbReference type="ARBA" id="ARBA00022840"/>
    </source>
</evidence>
<feature type="binding site" evidence="7">
    <location>
        <position position="253"/>
    </location>
    <ligand>
        <name>ATP</name>
        <dbReference type="ChEBI" id="CHEBI:30616"/>
    </ligand>
</feature>
<proteinExistence type="predicted"/>
<keyword evidence="3 7" id="KW-0547">Nucleotide-binding</keyword>
<name>A0A7R9U356_9STRA</name>
<evidence type="ECO:0000256" key="9">
    <source>
        <dbReference type="SAM" id="MobiDB-lite"/>
    </source>
</evidence>
<organism evidence="11">
    <name type="scientific">Pinguiococcus pyrenoidosus</name>
    <dbReference type="NCBI Taxonomy" id="172671"/>
    <lineage>
        <taxon>Eukaryota</taxon>
        <taxon>Sar</taxon>
        <taxon>Stramenopiles</taxon>
        <taxon>Ochrophyta</taxon>
        <taxon>Pinguiophyceae</taxon>
        <taxon>Pinguiochrysidales</taxon>
        <taxon>Pinguiochrysidaceae</taxon>
        <taxon>Pinguiococcus</taxon>
    </lineage>
</organism>
<dbReference type="GO" id="GO:0004674">
    <property type="term" value="F:protein serine/threonine kinase activity"/>
    <property type="evidence" value="ECO:0007669"/>
    <property type="project" value="UniProtKB-KW"/>
</dbReference>
<dbReference type="PANTHER" id="PTHR24350">
    <property type="entry name" value="SERINE/THREONINE-PROTEIN KINASE IAL-RELATED"/>
    <property type="match status" value="1"/>
</dbReference>
<dbReference type="GO" id="GO:0005524">
    <property type="term" value="F:ATP binding"/>
    <property type="evidence" value="ECO:0007669"/>
    <property type="project" value="UniProtKB-KW"/>
</dbReference>
<dbReference type="InterPro" id="IPR030616">
    <property type="entry name" value="Aur-like"/>
</dbReference>
<feature type="compositionally biased region" description="Polar residues" evidence="9">
    <location>
        <begin position="475"/>
        <end position="490"/>
    </location>
</feature>
<sequence length="553" mass="62256">MSDLEVIPTDGEFPTLKRRVTLETLRDNRRRMSEETEAILREHHSPQSLRLDGVERSASASRVEETSQAIVSLDNNGVLESINEYVVVRHIADGSFSNVYEVERNEEGVGPVRYAAKVMHKSLLRRRRNIERKGRKTVVKTALDNVAREVALMKKLEHPCIVDLVEVIDDVESDLIVMIMELMGNGPIMDYSDQEQRFVYQPTQGTLPEEDAAWTIKAVLLGIGYLHQNHVAHRDLKPENILRSSDGRVKISDFGVSHFFEEETAKERRPLRTLIRQESRGQLTKTEGTWAFWAPEMCTSTRKPQWSAYAADLWAAGVCLWVFIFGTLPFDASGGPTDLFDMIERYDDEHVDFPHEVSPDLADFIKRLLRKDPKDRMSVPDALAHRWIVTHCSSERLKLDLPVKPIQEPSEREIEMAFSPMNSIVMLANLHRRAKQRLTEARTRISTRMQSARAQLETATPAFEGESEEVERLYSGTSDGSSLRNASEGDSGTKPVPPTADSELRAVAGQLAPGLATPGTKTPRGESPMRTPTPADDLGDVEVKPRKVPCTIL</sequence>
<feature type="active site" description="Proton acceptor" evidence="6">
    <location>
        <position position="235"/>
    </location>
</feature>
<dbReference type="InterPro" id="IPR011009">
    <property type="entry name" value="Kinase-like_dom_sf"/>
</dbReference>
<keyword evidence="1" id="KW-0723">Serine/threonine-protein kinase</keyword>
<dbReference type="Pfam" id="PF00069">
    <property type="entry name" value="Pkinase"/>
    <property type="match status" value="1"/>
</dbReference>
<dbReference type="AlphaFoldDB" id="A0A7R9U356"/>
<dbReference type="InterPro" id="IPR000719">
    <property type="entry name" value="Prot_kinase_dom"/>
</dbReference>
<evidence type="ECO:0000256" key="1">
    <source>
        <dbReference type="ARBA" id="ARBA00022527"/>
    </source>
</evidence>
<dbReference type="PROSITE" id="PS50011">
    <property type="entry name" value="PROTEIN_KINASE_DOM"/>
    <property type="match status" value="1"/>
</dbReference>
<feature type="region of interest" description="Disordered" evidence="9">
    <location>
        <begin position="450"/>
        <end position="553"/>
    </location>
</feature>
<gene>
    <name evidence="11" type="ORF">PPYR1160_LOCUS2509</name>
</gene>
<evidence type="ECO:0000256" key="4">
    <source>
        <dbReference type="ARBA" id="ARBA00022777"/>
    </source>
</evidence>
<keyword evidence="4" id="KW-0418">Kinase</keyword>
<evidence type="ECO:0000256" key="7">
    <source>
        <dbReference type="PIRSR" id="PIRSR630616-2"/>
    </source>
</evidence>
<accession>A0A7R9U356</accession>
<dbReference type="SUPFAM" id="SSF56112">
    <property type="entry name" value="Protein kinase-like (PK-like)"/>
    <property type="match status" value="1"/>
</dbReference>
<dbReference type="SMART" id="SM00220">
    <property type="entry name" value="S_TKc"/>
    <property type="match status" value="1"/>
</dbReference>
<protein>
    <recommendedName>
        <fullName evidence="10">Protein kinase domain-containing protein</fullName>
    </recommendedName>
</protein>
<dbReference type="EMBL" id="HBEA01003350">
    <property type="protein sequence ID" value="CAD8253017.1"/>
    <property type="molecule type" value="Transcribed_RNA"/>
</dbReference>
<evidence type="ECO:0000313" key="11">
    <source>
        <dbReference type="EMBL" id="CAD8253017.1"/>
    </source>
</evidence>
<evidence type="ECO:0000256" key="2">
    <source>
        <dbReference type="ARBA" id="ARBA00022679"/>
    </source>
</evidence>
<keyword evidence="2" id="KW-0808">Transferase</keyword>
<feature type="binding site" evidence="7">
    <location>
        <position position="117"/>
    </location>
    <ligand>
        <name>ATP</name>
        <dbReference type="ChEBI" id="CHEBI:30616"/>
    </ligand>
</feature>
<keyword evidence="5 7" id="KW-0067">ATP-binding</keyword>
<feature type="domain" description="Protein kinase" evidence="10">
    <location>
        <begin position="85"/>
        <end position="388"/>
    </location>
</feature>
<evidence type="ECO:0000256" key="8">
    <source>
        <dbReference type="PIRSR" id="PIRSR630616-3"/>
    </source>
</evidence>
<dbReference type="Gene3D" id="1.10.510.10">
    <property type="entry name" value="Transferase(Phosphotransferase) domain 1"/>
    <property type="match status" value="1"/>
</dbReference>
<evidence type="ECO:0000256" key="6">
    <source>
        <dbReference type="PIRSR" id="PIRSR630616-1"/>
    </source>
</evidence>
<dbReference type="Gene3D" id="3.30.200.20">
    <property type="entry name" value="Phosphorylase Kinase, domain 1"/>
    <property type="match status" value="1"/>
</dbReference>
<feature type="binding site" evidence="7">
    <location>
        <begin position="239"/>
        <end position="240"/>
    </location>
    <ligand>
        <name>ATP</name>
        <dbReference type="ChEBI" id="CHEBI:30616"/>
    </ligand>
</feature>
<dbReference type="CDD" id="cd14008">
    <property type="entry name" value="STKc_LKB1_CaMKK"/>
    <property type="match status" value="1"/>
</dbReference>
<evidence type="ECO:0000256" key="3">
    <source>
        <dbReference type="ARBA" id="ARBA00022741"/>
    </source>
</evidence>
<evidence type="ECO:0000259" key="10">
    <source>
        <dbReference type="PROSITE" id="PS50011"/>
    </source>
</evidence>